<evidence type="ECO:0000313" key="5">
    <source>
        <dbReference type="EMBL" id="CAG8486376.1"/>
    </source>
</evidence>
<dbReference type="EMBL" id="CAJVPJ010000149">
    <property type="protein sequence ID" value="CAG8486376.1"/>
    <property type="molecule type" value="Genomic_DNA"/>
</dbReference>
<protein>
    <submittedName>
        <fullName evidence="5">2353_t:CDS:1</fullName>
    </submittedName>
</protein>
<dbReference type="Proteomes" id="UP000789572">
    <property type="component" value="Unassembled WGS sequence"/>
</dbReference>
<accession>A0A9N8ZDJ1</accession>
<dbReference type="SUPFAM" id="SSF53590">
    <property type="entry name" value="Nucleoside hydrolase"/>
    <property type="match status" value="1"/>
</dbReference>
<evidence type="ECO:0000313" key="6">
    <source>
        <dbReference type="Proteomes" id="UP000789572"/>
    </source>
</evidence>
<dbReference type="GO" id="GO:0005829">
    <property type="term" value="C:cytosol"/>
    <property type="evidence" value="ECO:0007669"/>
    <property type="project" value="TreeGrafter"/>
</dbReference>
<dbReference type="AlphaFoldDB" id="A0A9N8ZDJ1"/>
<comment type="similarity">
    <text evidence="1">Belongs to the IUNH family.</text>
</comment>
<proteinExistence type="inferred from homology"/>
<keyword evidence="6" id="KW-1185">Reference proteome</keyword>
<sequence>MKTTERIPVIIDTDPGIDDALALLLALSSPVLEIKAITTVFGNTSVELTSRNALTVFHILEAEVNHIKNARPPEGDDKNWGNEMDTMTTVITKAKPIVAIGADKPLEAKRSHGTYYHGKDGFGEIHTTHPFYTPSNWESILKGETSSHLCTISSRSAADEILYQLQTAPPLTVTIVALGPLTNLGLAYKKDPETFSRVDKIILLGGAVHSQGNTTPVAEFNFFADPHAANVIVGATKGYDPNESIEHRRKELEDGNAIPLHVIMIPIEVSSKILLPKSYVTDYVTRKPSPLSLFVSTFLEHAYVNTASGAIQLHDPAVVAMLIDIIMGRSHWKTEFTDVRVEPEGYYTRGMCVVDRRPETRFADMELFRQTAAFGVWSKQFANNVELCVGCEPGKVLKDFCKGVFDVDIEDSQ</sequence>
<organism evidence="5 6">
    <name type="scientific">Paraglomus occultum</name>
    <dbReference type="NCBI Taxonomy" id="144539"/>
    <lineage>
        <taxon>Eukaryota</taxon>
        <taxon>Fungi</taxon>
        <taxon>Fungi incertae sedis</taxon>
        <taxon>Mucoromycota</taxon>
        <taxon>Glomeromycotina</taxon>
        <taxon>Glomeromycetes</taxon>
        <taxon>Paraglomerales</taxon>
        <taxon>Paraglomeraceae</taxon>
        <taxon>Paraglomus</taxon>
    </lineage>
</organism>
<feature type="domain" description="Inosine/uridine-preferring nucleoside hydrolase" evidence="4">
    <location>
        <begin position="9"/>
        <end position="370"/>
    </location>
</feature>
<dbReference type="Gene3D" id="3.90.245.10">
    <property type="entry name" value="Ribonucleoside hydrolase-like"/>
    <property type="match status" value="1"/>
</dbReference>
<evidence type="ECO:0000256" key="3">
    <source>
        <dbReference type="ARBA" id="ARBA00023295"/>
    </source>
</evidence>
<evidence type="ECO:0000259" key="4">
    <source>
        <dbReference type="Pfam" id="PF01156"/>
    </source>
</evidence>
<dbReference type="GO" id="GO:0006152">
    <property type="term" value="P:purine nucleoside catabolic process"/>
    <property type="evidence" value="ECO:0007669"/>
    <property type="project" value="TreeGrafter"/>
</dbReference>
<dbReference type="GO" id="GO:0008477">
    <property type="term" value="F:purine nucleosidase activity"/>
    <property type="evidence" value="ECO:0007669"/>
    <property type="project" value="TreeGrafter"/>
</dbReference>
<keyword evidence="3" id="KW-0326">Glycosidase</keyword>
<keyword evidence="2" id="KW-0378">Hydrolase</keyword>
<dbReference type="PANTHER" id="PTHR12304">
    <property type="entry name" value="INOSINE-URIDINE PREFERRING NUCLEOSIDE HYDROLASE"/>
    <property type="match status" value="1"/>
</dbReference>
<dbReference type="InterPro" id="IPR023186">
    <property type="entry name" value="IUNH"/>
</dbReference>
<dbReference type="InterPro" id="IPR001910">
    <property type="entry name" value="Inosine/uridine_hydrolase_dom"/>
</dbReference>
<name>A0A9N8ZDJ1_9GLOM</name>
<dbReference type="PANTHER" id="PTHR12304:SF56">
    <property type="entry name" value="HYDROLASE, PUTATIVE (AFU_ORTHOLOGUE AFUA_1G11790)-RELATED"/>
    <property type="match status" value="1"/>
</dbReference>
<dbReference type="Pfam" id="PF01156">
    <property type="entry name" value="IU_nuc_hydro"/>
    <property type="match status" value="1"/>
</dbReference>
<evidence type="ECO:0000256" key="2">
    <source>
        <dbReference type="ARBA" id="ARBA00022801"/>
    </source>
</evidence>
<evidence type="ECO:0000256" key="1">
    <source>
        <dbReference type="ARBA" id="ARBA00009176"/>
    </source>
</evidence>
<comment type="caution">
    <text evidence="5">The sequence shown here is derived from an EMBL/GenBank/DDBJ whole genome shotgun (WGS) entry which is preliminary data.</text>
</comment>
<gene>
    <name evidence="5" type="ORF">POCULU_LOCUS1824</name>
</gene>
<reference evidence="5" key="1">
    <citation type="submission" date="2021-06" db="EMBL/GenBank/DDBJ databases">
        <authorList>
            <person name="Kallberg Y."/>
            <person name="Tangrot J."/>
            <person name="Rosling A."/>
        </authorList>
    </citation>
    <scope>NUCLEOTIDE SEQUENCE</scope>
    <source>
        <strain evidence="5">IA702</strain>
    </source>
</reference>
<dbReference type="InterPro" id="IPR036452">
    <property type="entry name" value="Ribo_hydro-like"/>
</dbReference>
<dbReference type="OrthoDB" id="5783963at2759"/>